<organism evidence="1 2">
    <name type="scientific">Caenorhabditis tropicalis</name>
    <dbReference type="NCBI Taxonomy" id="1561998"/>
    <lineage>
        <taxon>Eukaryota</taxon>
        <taxon>Metazoa</taxon>
        <taxon>Ecdysozoa</taxon>
        <taxon>Nematoda</taxon>
        <taxon>Chromadorea</taxon>
        <taxon>Rhabditida</taxon>
        <taxon>Rhabditina</taxon>
        <taxon>Rhabditomorpha</taxon>
        <taxon>Rhabditoidea</taxon>
        <taxon>Rhabditidae</taxon>
        <taxon>Peloderinae</taxon>
        <taxon>Caenorhabditis</taxon>
    </lineage>
</organism>
<dbReference type="Proteomes" id="UP000095282">
    <property type="component" value="Unplaced"/>
</dbReference>
<protein>
    <submittedName>
        <fullName evidence="2">Short chain dehydrogenase</fullName>
    </submittedName>
</protein>
<sequence>MLKAGALPQNINLVVANLTDPNGQDHIIQSTLKALGKIDVLVNNAGANIVDGTSNTDQSIDLYHKTFQINFQSVVEMIKKTKEYLIKTKGEIVNVSSIAAGPQAVSKFQ</sequence>
<dbReference type="PANTHER" id="PTHR44115">
    <property type="entry name" value="PROTEIN CBG09704"/>
    <property type="match status" value="1"/>
</dbReference>
<proteinExistence type="predicted"/>
<dbReference type="eggNOG" id="KOG0725">
    <property type="taxonomic scope" value="Eukaryota"/>
</dbReference>
<keyword evidence="1" id="KW-1185">Reference proteome</keyword>
<dbReference type="SUPFAM" id="SSF51735">
    <property type="entry name" value="NAD(P)-binding Rossmann-fold domains"/>
    <property type="match status" value="1"/>
</dbReference>
<dbReference type="PRINTS" id="PR00081">
    <property type="entry name" value="GDHRDH"/>
</dbReference>
<evidence type="ECO:0000313" key="1">
    <source>
        <dbReference type="Proteomes" id="UP000095282"/>
    </source>
</evidence>
<dbReference type="WBParaSite" id="Csp11.Scaffold629.g9481.t1">
    <property type="protein sequence ID" value="Csp11.Scaffold629.g9481.t1"/>
    <property type="gene ID" value="Csp11.Scaffold629.g9481"/>
</dbReference>
<dbReference type="Pfam" id="PF00106">
    <property type="entry name" value="adh_short"/>
    <property type="match status" value="1"/>
</dbReference>
<name>A0A1I7UHU4_9PELO</name>
<dbReference type="STRING" id="1561998.A0A1I7UHU4"/>
<dbReference type="InterPro" id="IPR002347">
    <property type="entry name" value="SDR_fam"/>
</dbReference>
<dbReference type="PANTHER" id="PTHR44115:SF10">
    <property type="entry name" value="3-OXOACYL-[ACYL-CARRIER-PROTEIN] REDUCTASE FABG-RELATED"/>
    <property type="match status" value="1"/>
</dbReference>
<dbReference type="AlphaFoldDB" id="A0A1I7UHU4"/>
<dbReference type="Gene3D" id="3.40.50.720">
    <property type="entry name" value="NAD(P)-binding Rossmann-like Domain"/>
    <property type="match status" value="1"/>
</dbReference>
<reference evidence="2" key="1">
    <citation type="submission" date="2016-11" db="UniProtKB">
        <authorList>
            <consortium name="WormBaseParasite"/>
        </authorList>
    </citation>
    <scope>IDENTIFICATION</scope>
</reference>
<evidence type="ECO:0000313" key="2">
    <source>
        <dbReference type="WBParaSite" id="Csp11.Scaffold629.g9481.t1"/>
    </source>
</evidence>
<dbReference type="PRINTS" id="PR00080">
    <property type="entry name" value="SDRFAMILY"/>
</dbReference>
<dbReference type="InterPro" id="IPR036291">
    <property type="entry name" value="NAD(P)-bd_dom_sf"/>
</dbReference>
<accession>A0A1I7UHU4</accession>